<feature type="transmembrane region" description="Helical" evidence="12">
    <location>
        <begin position="178"/>
        <end position="203"/>
    </location>
</feature>
<dbReference type="STRING" id="32264.T1K090"/>
<sequence>MPVTDYLNLISSAITWSDSIIAINGTSSSPGSPLPSPSASHSTGSSTGSPTSSYLSPSSLSTHSPTSSPFLPGLYNDSESTLFFNITTNGTLYDSQDEASYRSLIFTLITSLTLGALILSTVIGNLFVMVAIWIDRNLQNIQNYLVASLAAADFMVACLVMPLGALYEVQGEWSLGSLLCDIWTSADVLCCTASILHLVAIALDRYWAVNSVTYMHSRGSIVSIGPILGWKDPDYERRVTIEKRCLISQHMGYQIFATISTFYGPLMVILFLYWRIYKVRRKKRFS</sequence>
<keyword evidence="6 10" id="KW-0297">G-protein coupled receptor</keyword>
<keyword evidence="8 10" id="KW-0675">Receptor</keyword>
<keyword evidence="3" id="KW-1003">Cell membrane</keyword>
<dbReference type="PANTHER" id="PTHR24248:SF200">
    <property type="entry name" value="5-HYDROXYTRYPTAMINE RECEPTOR 1B-LIKE ISOFORM X1"/>
    <property type="match status" value="1"/>
</dbReference>
<comment type="subcellular location">
    <subcellularLocation>
        <location evidence="1">Cell membrane</location>
        <topology evidence="1">Multi-pass membrane protein</topology>
    </subcellularLocation>
</comment>
<dbReference type="HOGENOM" id="CLU_974268_0_0_1"/>
<accession>T1K090</accession>
<dbReference type="Gene3D" id="1.20.1070.10">
    <property type="entry name" value="Rhodopsin 7-helix transmembrane proteins"/>
    <property type="match status" value="1"/>
</dbReference>
<keyword evidence="4 10" id="KW-0812">Transmembrane</keyword>
<dbReference type="eggNOG" id="KOG3656">
    <property type="taxonomic scope" value="Eukaryota"/>
</dbReference>
<evidence type="ECO:0000256" key="5">
    <source>
        <dbReference type="ARBA" id="ARBA00022989"/>
    </source>
</evidence>
<organism evidence="14 15">
    <name type="scientific">Tetranychus urticae</name>
    <name type="common">Two-spotted spider mite</name>
    <dbReference type="NCBI Taxonomy" id="32264"/>
    <lineage>
        <taxon>Eukaryota</taxon>
        <taxon>Metazoa</taxon>
        <taxon>Ecdysozoa</taxon>
        <taxon>Arthropoda</taxon>
        <taxon>Chelicerata</taxon>
        <taxon>Arachnida</taxon>
        <taxon>Acari</taxon>
        <taxon>Acariformes</taxon>
        <taxon>Trombidiformes</taxon>
        <taxon>Prostigmata</taxon>
        <taxon>Eleutherengona</taxon>
        <taxon>Raphignathae</taxon>
        <taxon>Tetranychoidea</taxon>
        <taxon>Tetranychidae</taxon>
        <taxon>Tetranychus</taxon>
    </lineage>
</organism>
<dbReference type="InterPro" id="IPR000276">
    <property type="entry name" value="GPCR_Rhodpsn"/>
</dbReference>
<feature type="domain" description="G-protein coupled receptors family 1 profile" evidence="13">
    <location>
        <begin position="124"/>
        <end position="209"/>
    </location>
</feature>
<dbReference type="PROSITE" id="PS00237">
    <property type="entry name" value="G_PROTEIN_RECEP_F1_1"/>
    <property type="match status" value="1"/>
</dbReference>
<dbReference type="EMBL" id="CAEY01001133">
    <property type="status" value="NOT_ANNOTATED_CDS"/>
    <property type="molecule type" value="Genomic_DNA"/>
</dbReference>
<dbReference type="PROSITE" id="PS50262">
    <property type="entry name" value="G_PROTEIN_RECEP_F1_2"/>
    <property type="match status" value="1"/>
</dbReference>
<evidence type="ECO:0000256" key="7">
    <source>
        <dbReference type="ARBA" id="ARBA00023136"/>
    </source>
</evidence>
<dbReference type="AlphaFoldDB" id="T1K090"/>
<feature type="transmembrane region" description="Helical" evidence="12">
    <location>
        <begin position="104"/>
        <end position="134"/>
    </location>
</feature>
<evidence type="ECO:0000313" key="14">
    <source>
        <dbReference type="EnsemblMetazoa" id="tetur03g06850.1"/>
    </source>
</evidence>
<dbReference type="PANTHER" id="PTHR24248">
    <property type="entry name" value="ADRENERGIC RECEPTOR-RELATED G-PROTEIN COUPLED RECEPTOR"/>
    <property type="match status" value="1"/>
</dbReference>
<feature type="transmembrane region" description="Helical" evidence="12">
    <location>
        <begin position="146"/>
        <end position="166"/>
    </location>
</feature>
<name>T1K090_TETUR</name>
<evidence type="ECO:0000256" key="11">
    <source>
        <dbReference type="SAM" id="MobiDB-lite"/>
    </source>
</evidence>
<dbReference type="InterPro" id="IPR017452">
    <property type="entry name" value="GPCR_Rhodpsn_7TM"/>
</dbReference>
<dbReference type="Proteomes" id="UP000015104">
    <property type="component" value="Unassembled WGS sequence"/>
</dbReference>
<evidence type="ECO:0000256" key="8">
    <source>
        <dbReference type="ARBA" id="ARBA00023170"/>
    </source>
</evidence>
<reference evidence="14" key="2">
    <citation type="submission" date="2015-06" db="UniProtKB">
        <authorList>
            <consortium name="EnsemblMetazoa"/>
        </authorList>
    </citation>
    <scope>IDENTIFICATION</scope>
</reference>
<evidence type="ECO:0000256" key="2">
    <source>
        <dbReference type="ARBA" id="ARBA00010663"/>
    </source>
</evidence>
<keyword evidence="7 12" id="KW-0472">Membrane</keyword>
<dbReference type="Pfam" id="PF00001">
    <property type="entry name" value="7tm_1"/>
    <property type="match status" value="1"/>
</dbReference>
<reference evidence="15" key="1">
    <citation type="submission" date="2011-08" db="EMBL/GenBank/DDBJ databases">
        <authorList>
            <person name="Rombauts S."/>
        </authorList>
    </citation>
    <scope>NUCLEOTIDE SEQUENCE</scope>
    <source>
        <strain evidence="15">London</strain>
    </source>
</reference>
<evidence type="ECO:0000256" key="6">
    <source>
        <dbReference type="ARBA" id="ARBA00023040"/>
    </source>
</evidence>
<feature type="transmembrane region" description="Helical" evidence="12">
    <location>
        <begin position="253"/>
        <end position="274"/>
    </location>
</feature>
<dbReference type="GO" id="GO:0043410">
    <property type="term" value="P:positive regulation of MAPK cascade"/>
    <property type="evidence" value="ECO:0007669"/>
    <property type="project" value="TreeGrafter"/>
</dbReference>
<dbReference type="SUPFAM" id="SSF81321">
    <property type="entry name" value="Family A G protein-coupled receptor-like"/>
    <property type="match status" value="1"/>
</dbReference>
<dbReference type="GO" id="GO:0004930">
    <property type="term" value="F:G protein-coupled receptor activity"/>
    <property type="evidence" value="ECO:0007669"/>
    <property type="project" value="UniProtKB-KW"/>
</dbReference>
<evidence type="ECO:0000256" key="9">
    <source>
        <dbReference type="ARBA" id="ARBA00023224"/>
    </source>
</evidence>
<keyword evidence="5 12" id="KW-1133">Transmembrane helix</keyword>
<proteinExistence type="inferred from homology"/>
<dbReference type="GO" id="GO:0071880">
    <property type="term" value="P:adenylate cyclase-activating adrenergic receptor signaling pathway"/>
    <property type="evidence" value="ECO:0007669"/>
    <property type="project" value="TreeGrafter"/>
</dbReference>
<evidence type="ECO:0000256" key="4">
    <source>
        <dbReference type="ARBA" id="ARBA00022692"/>
    </source>
</evidence>
<dbReference type="EnsemblMetazoa" id="tetur03g06850.1">
    <property type="protein sequence ID" value="tetur03g06850.1"/>
    <property type="gene ID" value="tetur03g06850"/>
</dbReference>
<comment type="similarity">
    <text evidence="2 10">Belongs to the G-protein coupled receptor 1 family.</text>
</comment>
<dbReference type="GO" id="GO:0005886">
    <property type="term" value="C:plasma membrane"/>
    <property type="evidence" value="ECO:0007669"/>
    <property type="project" value="UniProtKB-SubCell"/>
</dbReference>
<evidence type="ECO:0000259" key="13">
    <source>
        <dbReference type="PROSITE" id="PS50262"/>
    </source>
</evidence>
<evidence type="ECO:0000256" key="1">
    <source>
        <dbReference type="ARBA" id="ARBA00004651"/>
    </source>
</evidence>
<evidence type="ECO:0000256" key="12">
    <source>
        <dbReference type="SAM" id="Phobius"/>
    </source>
</evidence>
<evidence type="ECO:0000256" key="3">
    <source>
        <dbReference type="ARBA" id="ARBA00022475"/>
    </source>
</evidence>
<keyword evidence="15" id="KW-1185">Reference proteome</keyword>
<dbReference type="PRINTS" id="PR00237">
    <property type="entry name" value="GPCRRHODOPSN"/>
</dbReference>
<protein>
    <recommendedName>
        <fullName evidence="13">G-protein coupled receptors family 1 profile domain-containing protein</fullName>
    </recommendedName>
</protein>
<evidence type="ECO:0000313" key="15">
    <source>
        <dbReference type="Proteomes" id="UP000015104"/>
    </source>
</evidence>
<feature type="region of interest" description="Disordered" evidence="11">
    <location>
        <begin position="27"/>
        <end position="60"/>
    </location>
</feature>
<keyword evidence="9 10" id="KW-0807">Transducer</keyword>
<evidence type="ECO:0000256" key="10">
    <source>
        <dbReference type="RuleBase" id="RU000688"/>
    </source>
</evidence>